<feature type="region of interest" description="Disordered" evidence="1">
    <location>
        <begin position="16"/>
        <end position="72"/>
    </location>
</feature>
<feature type="compositionally biased region" description="Basic and acidic residues" evidence="1">
    <location>
        <begin position="56"/>
        <end position="72"/>
    </location>
</feature>
<keyword evidence="2" id="KW-0472">Membrane</keyword>
<dbReference type="Proteomes" id="UP000182429">
    <property type="component" value="Unassembled WGS sequence"/>
</dbReference>
<feature type="transmembrane region" description="Helical" evidence="2">
    <location>
        <begin position="107"/>
        <end position="125"/>
    </location>
</feature>
<feature type="transmembrane region" description="Helical" evidence="2">
    <location>
        <begin position="81"/>
        <end position="101"/>
    </location>
</feature>
<evidence type="ECO:0000256" key="2">
    <source>
        <dbReference type="SAM" id="Phobius"/>
    </source>
</evidence>
<evidence type="ECO:0000313" key="4">
    <source>
        <dbReference type="Proteomes" id="UP000182429"/>
    </source>
</evidence>
<reference evidence="3 4" key="1">
    <citation type="submission" date="2016-10" db="EMBL/GenBank/DDBJ databases">
        <authorList>
            <person name="de Groot N.N."/>
        </authorList>
    </citation>
    <scope>NUCLEOTIDE SEQUENCE [LARGE SCALE GENOMIC DNA]</scope>
    <source>
        <strain evidence="3 4">S3b</strain>
    </source>
</reference>
<organism evidence="3 4">
    <name type="scientific">Kandleria vitulina</name>
    <dbReference type="NCBI Taxonomy" id="1630"/>
    <lineage>
        <taxon>Bacteria</taxon>
        <taxon>Bacillati</taxon>
        <taxon>Bacillota</taxon>
        <taxon>Erysipelotrichia</taxon>
        <taxon>Erysipelotrichales</taxon>
        <taxon>Coprobacillaceae</taxon>
        <taxon>Kandleria</taxon>
    </lineage>
</organism>
<evidence type="ECO:0000256" key="1">
    <source>
        <dbReference type="SAM" id="MobiDB-lite"/>
    </source>
</evidence>
<dbReference type="RefSeq" id="WP_074685990.1">
    <property type="nucleotide sequence ID" value="NZ_FNNF01000008.1"/>
</dbReference>
<name>A0A1H2S5R8_9FIRM</name>
<protein>
    <submittedName>
        <fullName evidence="3">Uncharacterized protein</fullName>
    </submittedName>
</protein>
<evidence type="ECO:0000313" key="3">
    <source>
        <dbReference type="EMBL" id="SDW26825.1"/>
    </source>
</evidence>
<feature type="compositionally biased region" description="Basic and acidic residues" evidence="1">
    <location>
        <begin position="36"/>
        <end position="45"/>
    </location>
</feature>
<keyword evidence="2" id="KW-1133">Transmembrane helix</keyword>
<dbReference type="AlphaFoldDB" id="A0A1H2S5R8"/>
<gene>
    <name evidence="3" type="ORF">SAMN04487759_10837</name>
</gene>
<dbReference type="EMBL" id="FNNF01000008">
    <property type="protein sequence ID" value="SDW26825.1"/>
    <property type="molecule type" value="Genomic_DNA"/>
</dbReference>
<sequence length="129" mass="15209">MAKLSMNKKFYKREYKKAAPKAATKTSNFTRRHETRKSAKKESFHLSKNMQKSLYTHKDKPKTKQKEYHVSHPDNKKEAPVFDLHFFYLLTLVIGISGIVISFITKTRLTCFLFILTTIVSFINYRKTK</sequence>
<dbReference type="STRING" id="1630.SAMN05216514_10850"/>
<proteinExistence type="predicted"/>
<keyword evidence="2" id="KW-0812">Transmembrane</keyword>
<accession>A0A1H2S5R8</accession>